<dbReference type="Gene3D" id="2.180.10.10">
    <property type="entry name" value="RHS repeat-associated core"/>
    <property type="match status" value="3"/>
</dbReference>
<feature type="compositionally biased region" description="Basic and acidic residues" evidence="1">
    <location>
        <begin position="873"/>
        <end position="885"/>
    </location>
</feature>
<keyword evidence="2" id="KW-0812">Transmembrane</keyword>
<feature type="compositionally biased region" description="Polar residues" evidence="1">
    <location>
        <begin position="1559"/>
        <end position="1569"/>
    </location>
</feature>
<feature type="region of interest" description="Disordered" evidence="1">
    <location>
        <begin position="871"/>
        <end position="893"/>
    </location>
</feature>
<organism evidence="3 4">
    <name type="scientific">Pandoraea aquatica</name>
    <dbReference type="NCBI Taxonomy" id="2508290"/>
    <lineage>
        <taxon>Bacteria</taxon>
        <taxon>Pseudomonadati</taxon>
        <taxon>Pseudomonadota</taxon>
        <taxon>Betaproteobacteria</taxon>
        <taxon>Burkholderiales</taxon>
        <taxon>Burkholderiaceae</taxon>
        <taxon>Pandoraea</taxon>
    </lineage>
</organism>
<feature type="compositionally biased region" description="Polar residues" evidence="1">
    <location>
        <begin position="1528"/>
        <end position="1551"/>
    </location>
</feature>
<evidence type="ECO:0000256" key="2">
    <source>
        <dbReference type="SAM" id="Phobius"/>
    </source>
</evidence>
<evidence type="ECO:0000313" key="3">
    <source>
        <dbReference type="EMBL" id="VVE23331.1"/>
    </source>
</evidence>
<keyword evidence="4" id="KW-1185">Reference proteome</keyword>
<dbReference type="NCBIfam" id="TIGR01643">
    <property type="entry name" value="YD_repeat_2x"/>
    <property type="match status" value="1"/>
</dbReference>
<proteinExistence type="predicted"/>
<dbReference type="InterPro" id="IPR006530">
    <property type="entry name" value="YD"/>
</dbReference>
<dbReference type="OrthoDB" id="8553452at2"/>
<dbReference type="EC" id="3.1.-.-" evidence="3"/>
<dbReference type="Proteomes" id="UP000366819">
    <property type="component" value="Unassembled WGS sequence"/>
</dbReference>
<gene>
    <name evidence="3" type="primary">wapA_2</name>
    <name evidence="3" type="ORF">PAQ31011_03276</name>
</gene>
<feature type="transmembrane region" description="Helical" evidence="2">
    <location>
        <begin position="1368"/>
        <end position="1399"/>
    </location>
</feature>
<dbReference type="PANTHER" id="PTHR32305:SF15">
    <property type="entry name" value="PROTEIN RHSA-RELATED"/>
    <property type="match status" value="1"/>
</dbReference>
<feature type="transmembrane region" description="Helical" evidence="2">
    <location>
        <begin position="1467"/>
        <end position="1487"/>
    </location>
</feature>
<keyword evidence="2" id="KW-1133">Transmembrane helix</keyword>
<evidence type="ECO:0000313" key="4">
    <source>
        <dbReference type="Proteomes" id="UP000366819"/>
    </source>
</evidence>
<dbReference type="GO" id="GO:0016787">
    <property type="term" value="F:hydrolase activity"/>
    <property type="evidence" value="ECO:0007669"/>
    <property type="project" value="UniProtKB-KW"/>
</dbReference>
<protein>
    <submittedName>
        <fullName evidence="3">tRNA(Glu)-specific nuclease WapA</fullName>
        <ecNumber evidence="3">3.1.-.-</ecNumber>
    </submittedName>
</protein>
<evidence type="ECO:0000256" key="1">
    <source>
        <dbReference type="SAM" id="MobiDB-lite"/>
    </source>
</evidence>
<feature type="transmembrane region" description="Helical" evidence="2">
    <location>
        <begin position="1429"/>
        <end position="1447"/>
    </location>
</feature>
<dbReference type="PANTHER" id="PTHR32305">
    <property type="match status" value="1"/>
</dbReference>
<dbReference type="EMBL" id="CABPSN010000004">
    <property type="protein sequence ID" value="VVE23331.1"/>
    <property type="molecule type" value="Genomic_DNA"/>
</dbReference>
<dbReference type="InterPro" id="IPR022385">
    <property type="entry name" value="Rhs_assc_core"/>
</dbReference>
<name>A0A5E4WFV0_9BURK</name>
<keyword evidence="3" id="KW-0378">Hydrolase</keyword>
<sequence length="1646" mass="181600">MSENPHQRSQADSSALYSGAQSFLSFLEKGVDPRTGTYSIRIAMPEIAINAMSGPDVALSLSFNPMQNVDLGVGRGWSWGTSQFSPLGKRLILSSGETHLALLTETGIELPDRKLSTFKVERLENALLITYRSGRRERLVRFNLNDPLSPYVPEEITSPQGHAMRLTWTPFEGKPALSTITDHDGRELLRVTRTDLAATISVATSEGNMAAFSLNLSGDLVSSIALPVTENAAWQLRYAPYTDANLAFLTEVKSPTGSVESIVYKEAGHAMPLRATDPPGEPARVPYVERYVMDPGGGQPRRISTYSYSTRNYFGFEAGVHWEDSTDALYKVLTDYRYDCTESQLDADGNPLITIYRQYDRFHALRIERRKQGDCEEETLDDFHDEPGKSWYEQSPIVELVSRHRVRYTRAGVSREVVSTYRYDEWGNEVESIGPDGIAERTTYYDPAGEPGCPPDPIWLTPRKERTVTREPAEPDERVVPTTVTYIYGLMSSIDPTAPQFLHCTEQRQSTADGDFATITFDYEDNLQSPLLHGRLRGKTETVNGLTTMTQFAYDVVGNELIIDESAHTDFDDTATHATVHRSVFSGLELRRENADEQVTYQHDAMGRVTRETALPVNGDQVYEAWVEHSYAFPAQAGGTVSHATRNASGVVITQHFDGTGLLVRETKLSPEMDGQTHHDVRLVTYDEFGRAVREIQRDVVDGEVIANTLNFFFDDWGQRNRVVRSDGVTEHVDFNPVSLMETSWVSAGSVVSGEQVRLSNRFDEIEREERFLIDGTLVSRASMTYDGMGRQTSVTELGTGTTRYAYDFADRLVSETLPDDTVVTYDYVPHSLTDALTAVHVDDISVGQREFDGLLRVVSQTVGAQRSTWAFDGDRSHPREERTPTGDVLGYEVNPSLTTRMKRRTAGPLEMSYEYEPQSGLLLRASSQGPGQTPIDYACERDSVGNLLKETWTDAESSHSAEHVWTLMGRPDRYTDATGKVHRYLYDKDTSRLKEVQCGEVSVAFAYDSLGRLSEQRMTQAGEDRLTVTLSYDDIGREIHREFVAPSHPVFSISQEYDGFDRLIARTRSSGGNKELEENFSYDERSRLNLYYATGANAPADPHDPAQHIQVQQWEYDKLDNITRISTWHQGPDKPPGIATYHYDNDADPTQLTSLERSDYGAASGTQTFRYDDAGRMIEAEDGYHVVYDAFDHVVSISRDNVERAAYRYNGMDEQSHVAVPSQPMRKRIFREHKLVTEIRGTLSRTYLAGGLGDLDETGALRVYATDQKSTVLQSFDAQGQRHDALYSPSGYRAQAAWHDGVPGQDGEIADPATQWLWLGNSRMYSPVLARFLVPDSYSPFDGGGINRYARMDPVNSIDPSGHIPKWLAIGIAVVMATVAIAVAVFVPGGFSAVAIAAKVTAKAVAGKLGIVSATSAKAMAIYSNVKVTASVFATIKFGLSVAGALSTMTSTIARTLDPESQLAVMLGHIGSALTVAAFFASIPGFKAVNKGFTDKVAEAQKGGKANAKLQAIAKRDQRKAARAGKKTNTTRNPGSPRSAGRPQTPSSTARDAGPSGSPDTQSLTQAEGQATAGDYALLATEQAVNVGANVNNYLAPQPIMPTGGGLPQPRPAPLMMVAEDIRLMNKGYLNYSNPYGTLPIQFST</sequence>
<accession>A0A5E4WFV0</accession>
<dbReference type="NCBIfam" id="TIGR03696">
    <property type="entry name" value="Rhs_assc_core"/>
    <property type="match status" value="1"/>
</dbReference>
<reference evidence="3 4" key="1">
    <citation type="submission" date="2019-08" db="EMBL/GenBank/DDBJ databases">
        <authorList>
            <person name="Peeters C."/>
        </authorList>
    </citation>
    <scope>NUCLEOTIDE SEQUENCE [LARGE SCALE GENOMIC DNA]</scope>
    <source>
        <strain evidence="3 4">LMG 31011</strain>
    </source>
</reference>
<dbReference type="InterPro" id="IPR050708">
    <property type="entry name" value="T6SS_VgrG/RHS"/>
</dbReference>
<keyword evidence="2" id="KW-0472">Membrane</keyword>
<feature type="region of interest" description="Disordered" evidence="1">
    <location>
        <begin position="1506"/>
        <end position="1569"/>
    </location>
</feature>